<dbReference type="EMBL" id="JAUOZS010000001">
    <property type="protein sequence ID" value="MDT8900641.1"/>
    <property type="molecule type" value="Genomic_DNA"/>
</dbReference>
<dbReference type="RefSeq" id="WP_413779177.1">
    <property type="nucleotide sequence ID" value="NZ_JAUOZS010000001.1"/>
</dbReference>
<proteinExistence type="predicted"/>
<protein>
    <submittedName>
        <fullName evidence="1">Uncharacterized protein</fullName>
    </submittedName>
</protein>
<evidence type="ECO:0000313" key="1">
    <source>
        <dbReference type="EMBL" id="MDT8900641.1"/>
    </source>
</evidence>
<comment type="caution">
    <text evidence="1">The sequence shown here is derived from an EMBL/GenBank/DDBJ whole genome shotgun (WGS) entry which is preliminary data.</text>
</comment>
<organism evidence="1 2">
    <name type="scientific">Anaeroselena agilis</name>
    <dbReference type="NCBI Taxonomy" id="3063788"/>
    <lineage>
        <taxon>Bacteria</taxon>
        <taxon>Bacillati</taxon>
        <taxon>Bacillota</taxon>
        <taxon>Negativicutes</taxon>
        <taxon>Acetonemataceae</taxon>
        <taxon>Anaeroselena</taxon>
    </lineage>
</organism>
<accession>A0ABU3NUZ0</accession>
<sequence length="69" mass="7671">MDRFIDELDDKTPYIPPLVVSWLEERLSLGILLDEKGPADGLERLGFLKGAQHVLNVLKAAQARATNVL</sequence>
<keyword evidence="2" id="KW-1185">Reference proteome</keyword>
<reference evidence="1 2" key="1">
    <citation type="submission" date="2023-07" db="EMBL/GenBank/DDBJ databases">
        <title>The novel representative of Negativicutes class, Anaeroselena agilis gen. nov. sp. nov.</title>
        <authorList>
            <person name="Prokofeva M.I."/>
            <person name="Elcheninov A.G."/>
            <person name="Klyukina A."/>
            <person name="Kublanov I.V."/>
            <person name="Frolov E.N."/>
            <person name="Podosokorskaya O.A."/>
        </authorList>
    </citation>
    <scope>NUCLEOTIDE SEQUENCE [LARGE SCALE GENOMIC DNA]</scope>
    <source>
        <strain evidence="1 2">4137-cl</strain>
    </source>
</reference>
<evidence type="ECO:0000313" key="2">
    <source>
        <dbReference type="Proteomes" id="UP001254848"/>
    </source>
</evidence>
<dbReference type="Proteomes" id="UP001254848">
    <property type="component" value="Unassembled WGS sequence"/>
</dbReference>
<name>A0ABU3NUZ0_9FIRM</name>
<gene>
    <name evidence="1" type="ORF">Q4T40_05225</name>
</gene>